<protein>
    <recommendedName>
        <fullName evidence="3">Serine-threonine/tyrosine-protein kinase catalytic domain-containing protein</fullName>
    </recommendedName>
</protein>
<accession>A0A2N1M817</accession>
<dbReference type="VEuPathDB" id="FungiDB:RhiirA1_478106"/>
<name>A0A2N1M817_9GLOM</name>
<dbReference type="SUPFAM" id="SSF56112">
    <property type="entry name" value="Protein kinase-like (PK-like)"/>
    <property type="match status" value="1"/>
</dbReference>
<dbReference type="EMBL" id="LLXL01004119">
    <property type="protein sequence ID" value="PKK57758.1"/>
    <property type="molecule type" value="Genomic_DNA"/>
</dbReference>
<gene>
    <name evidence="1" type="ORF">RhiirC2_797474</name>
</gene>
<sequence length="103" mass="12107">MRPKIVPGIHLEYKKLMEQCWDADSTKRPNACTLIKEVHKLLKFQNYQDDSQKQIISDQHKQLSNLTDPTKHKLYYLNIPNNVGDFNNLSNEKNVNTESSEYK</sequence>
<proteinExistence type="predicted"/>
<comment type="caution">
    <text evidence="1">The sequence shown here is derived from an EMBL/GenBank/DDBJ whole genome shotgun (WGS) entry which is preliminary data.</text>
</comment>
<organism evidence="1 2">
    <name type="scientific">Rhizophagus irregularis</name>
    <dbReference type="NCBI Taxonomy" id="588596"/>
    <lineage>
        <taxon>Eukaryota</taxon>
        <taxon>Fungi</taxon>
        <taxon>Fungi incertae sedis</taxon>
        <taxon>Mucoromycota</taxon>
        <taxon>Glomeromycotina</taxon>
        <taxon>Glomeromycetes</taxon>
        <taxon>Glomerales</taxon>
        <taxon>Glomeraceae</taxon>
        <taxon>Rhizophagus</taxon>
    </lineage>
</organism>
<dbReference type="InterPro" id="IPR011009">
    <property type="entry name" value="Kinase-like_dom_sf"/>
</dbReference>
<evidence type="ECO:0000313" key="1">
    <source>
        <dbReference type="EMBL" id="PKK57758.1"/>
    </source>
</evidence>
<feature type="non-terminal residue" evidence="1">
    <location>
        <position position="103"/>
    </location>
</feature>
<dbReference type="Proteomes" id="UP000233469">
    <property type="component" value="Unassembled WGS sequence"/>
</dbReference>
<reference evidence="1 2" key="1">
    <citation type="submission" date="2016-04" db="EMBL/GenBank/DDBJ databases">
        <title>Genome analyses suggest a sexual origin of heterokaryosis in a supposedly ancient asexual fungus.</title>
        <authorList>
            <person name="Ropars J."/>
            <person name="Sedzielewska K."/>
            <person name="Noel J."/>
            <person name="Charron P."/>
            <person name="Farinelli L."/>
            <person name="Marton T."/>
            <person name="Kruger M."/>
            <person name="Pelin A."/>
            <person name="Brachmann A."/>
            <person name="Corradi N."/>
        </authorList>
    </citation>
    <scope>NUCLEOTIDE SEQUENCE [LARGE SCALE GENOMIC DNA]</scope>
    <source>
        <strain evidence="1 2">C2</strain>
    </source>
</reference>
<evidence type="ECO:0000313" key="2">
    <source>
        <dbReference type="Proteomes" id="UP000233469"/>
    </source>
</evidence>
<dbReference type="AlphaFoldDB" id="A0A2N1M817"/>
<evidence type="ECO:0008006" key="3">
    <source>
        <dbReference type="Google" id="ProtNLM"/>
    </source>
</evidence>
<reference evidence="1 2" key="2">
    <citation type="submission" date="2017-10" db="EMBL/GenBank/DDBJ databases">
        <title>Extensive intraspecific genome diversity in a model arbuscular mycorrhizal fungus.</title>
        <authorList>
            <person name="Chen E.C.H."/>
            <person name="Morin E."/>
            <person name="Baudet D."/>
            <person name="Noel J."/>
            <person name="Ndikumana S."/>
            <person name="Charron P."/>
            <person name="St-Onge C."/>
            <person name="Giorgi J."/>
            <person name="Grigoriev I.V."/>
            <person name="Roux C."/>
            <person name="Martin F.M."/>
            <person name="Corradi N."/>
        </authorList>
    </citation>
    <scope>NUCLEOTIDE SEQUENCE [LARGE SCALE GENOMIC DNA]</scope>
    <source>
        <strain evidence="1 2">C2</strain>
    </source>
</reference>
<dbReference type="Gene3D" id="1.10.510.10">
    <property type="entry name" value="Transferase(Phosphotransferase) domain 1"/>
    <property type="match status" value="1"/>
</dbReference>